<organism evidence="1">
    <name type="scientific">Arundo donax</name>
    <name type="common">Giant reed</name>
    <name type="synonym">Donax arundinaceus</name>
    <dbReference type="NCBI Taxonomy" id="35708"/>
    <lineage>
        <taxon>Eukaryota</taxon>
        <taxon>Viridiplantae</taxon>
        <taxon>Streptophyta</taxon>
        <taxon>Embryophyta</taxon>
        <taxon>Tracheophyta</taxon>
        <taxon>Spermatophyta</taxon>
        <taxon>Magnoliopsida</taxon>
        <taxon>Liliopsida</taxon>
        <taxon>Poales</taxon>
        <taxon>Poaceae</taxon>
        <taxon>PACMAD clade</taxon>
        <taxon>Arundinoideae</taxon>
        <taxon>Arundineae</taxon>
        <taxon>Arundo</taxon>
    </lineage>
</organism>
<sequence length="66" mass="6980">MASAFLTSFTGPMMNTLSGGPLAPPIWISTLQDSFTAFIDDPFLPITRPIFPGGTSKTDRISTSGT</sequence>
<accession>A0A0A9EYN0</accession>
<evidence type="ECO:0000313" key="1">
    <source>
        <dbReference type="EMBL" id="JAE04079.1"/>
    </source>
</evidence>
<dbReference type="AlphaFoldDB" id="A0A0A9EYN0"/>
<name>A0A0A9EYN0_ARUDO</name>
<reference evidence="1" key="1">
    <citation type="submission" date="2014-09" db="EMBL/GenBank/DDBJ databases">
        <authorList>
            <person name="Magalhaes I.L.F."/>
            <person name="Oliveira U."/>
            <person name="Santos F.R."/>
            <person name="Vidigal T.H.D.A."/>
            <person name="Brescovit A.D."/>
            <person name="Santos A.J."/>
        </authorList>
    </citation>
    <scope>NUCLEOTIDE SEQUENCE</scope>
    <source>
        <tissue evidence="1">Shoot tissue taken approximately 20 cm above the soil surface</tissue>
    </source>
</reference>
<reference evidence="1" key="2">
    <citation type="journal article" date="2015" name="Data Brief">
        <title>Shoot transcriptome of the giant reed, Arundo donax.</title>
        <authorList>
            <person name="Barrero R.A."/>
            <person name="Guerrero F.D."/>
            <person name="Moolhuijzen P."/>
            <person name="Goolsby J.A."/>
            <person name="Tidwell J."/>
            <person name="Bellgard S.E."/>
            <person name="Bellgard M.I."/>
        </authorList>
    </citation>
    <scope>NUCLEOTIDE SEQUENCE</scope>
    <source>
        <tissue evidence="1">Shoot tissue taken approximately 20 cm above the soil surface</tissue>
    </source>
</reference>
<protein>
    <submittedName>
        <fullName evidence="1">Uncharacterized protein</fullName>
    </submittedName>
</protein>
<proteinExistence type="predicted"/>
<dbReference type="EMBL" id="GBRH01193817">
    <property type="protein sequence ID" value="JAE04079.1"/>
    <property type="molecule type" value="Transcribed_RNA"/>
</dbReference>